<organism evidence="1 2">
    <name type="scientific">Roseovarius rhodophyticola</name>
    <dbReference type="NCBI Taxonomy" id="3080827"/>
    <lineage>
        <taxon>Bacteria</taxon>
        <taxon>Pseudomonadati</taxon>
        <taxon>Pseudomonadota</taxon>
        <taxon>Alphaproteobacteria</taxon>
        <taxon>Rhodobacterales</taxon>
        <taxon>Roseobacteraceae</taxon>
        <taxon>Roseovarius</taxon>
    </lineage>
</organism>
<protein>
    <submittedName>
        <fullName evidence="1">Uncharacterized protein</fullName>
    </submittedName>
</protein>
<keyword evidence="2" id="KW-1185">Reference proteome</keyword>
<dbReference type="RefSeq" id="WP_317054911.1">
    <property type="nucleotide sequence ID" value="NZ_CP146606.1"/>
</dbReference>
<reference evidence="1 2" key="1">
    <citation type="submission" date="2024-02" db="EMBL/GenBank/DDBJ databases">
        <title>Roseovarius strain W115 nov., isolated from a marine algae.</title>
        <authorList>
            <person name="Lee M.W."/>
            <person name="Lee J.K."/>
            <person name="Kim J.M."/>
            <person name="Choi D.G."/>
            <person name="Baek J.H."/>
            <person name="Bayburt H."/>
            <person name="Jung J.J."/>
            <person name="Han D.M."/>
            <person name="Jeon C.O."/>
        </authorList>
    </citation>
    <scope>NUCLEOTIDE SEQUENCE [LARGE SCALE GENOMIC DNA]</scope>
    <source>
        <strain evidence="1 2">W115</strain>
    </source>
</reference>
<accession>A0ABZ2TER9</accession>
<evidence type="ECO:0000313" key="2">
    <source>
        <dbReference type="Proteomes" id="UP001281305"/>
    </source>
</evidence>
<dbReference type="Proteomes" id="UP001281305">
    <property type="component" value="Chromosome"/>
</dbReference>
<gene>
    <name evidence="1" type="ORF">RZS32_017920</name>
</gene>
<name>A0ABZ2TER9_9RHOB</name>
<proteinExistence type="predicted"/>
<evidence type="ECO:0000313" key="1">
    <source>
        <dbReference type="EMBL" id="WYK18229.1"/>
    </source>
</evidence>
<dbReference type="EMBL" id="CP146606">
    <property type="protein sequence ID" value="WYK18229.1"/>
    <property type="molecule type" value="Genomic_DNA"/>
</dbReference>
<sequence>MSPLLKALLIGAFAFSVLLVFAVRNINRRNAAFQKELDAPKGHVSPALLETALFQAETHLQTARAGSNVRFEAADRGVLTIIRKRDRGGNAGYTLRCEDRREDMVFLDALRAAAEAQNLPTQELSQNKLEITFPDDYLRLETFVESTCDTLDQDDLHTVLTWVCKGLRTQEDAAI</sequence>